<dbReference type="Gene3D" id="3.40.630.30">
    <property type="match status" value="1"/>
</dbReference>
<feature type="compositionally biased region" description="Basic and acidic residues" evidence="3">
    <location>
        <begin position="1"/>
        <end position="10"/>
    </location>
</feature>
<dbReference type="InterPro" id="IPR000182">
    <property type="entry name" value="GNAT_dom"/>
</dbReference>
<evidence type="ECO:0000256" key="2">
    <source>
        <dbReference type="ARBA" id="ARBA00023315"/>
    </source>
</evidence>
<reference evidence="6" key="1">
    <citation type="journal article" date="2019" name="Int. J. Syst. Evol. Microbiol.">
        <title>The Global Catalogue of Microorganisms (GCM) 10K type strain sequencing project: providing services to taxonomists for standard genome sequencing and annotation.</title>
        <authorList>
            <consortium name="The Broad Institute Genomics Platform"/>
            <consortium name="The Broad Institute Genome Sequencing Center for Infectious Disease"/>
            <person name="Wu L."/>
            <person name="Ma J."/>
        </authorList>
    </citation>
    <scope>NUCLEOTIDE SEQUENCE [LARGE SCALE GENOMIC DNA]</scope>
    <source>
        <strain evidence="6">JCM 9373</strain>
    </source>
</reference>
<evidence type="ECO:0000313" key="5">
    <source>
        <dbReference type="EMBL" id="GAA3131571.1"/>
    </source>
</evidence>
<feature type="compositionally biased region" description="Low complexity" evidence="3">
    <location>
        <begin position="15"/>
        <end position="33"/>
    </location>
</feature>
<dbReference type="InterPro" id="IPR016181">
    <property type="entry name" value="Acyl_CoA_acyltransferase"/>
</dbReference>
<proteinExistence type="predicted"/>
<gene>
    <name evidence="5" type="ORF">GCM10010466_22730</name>
</gene>
<evidence type="ECO:0000256" key="3">
    <source>
        <dbReference type="SAM" id="MobiDB-lite"/>
    </source>
</evidence>
<dbReference type="InterPro" id="IPR051016">
    <property type="entry name" value="Diverse_Substrate_AcTransf"/>
</dbReference>
<evidence type="ECO:0000256" key="1">
    <source>
        <dbReference type="ARBA" id="ARBA00022679"/>
    </source>
</evidence>
<dbReference type="SUPFAM" id="SSF55729">
    <property type="entry name" value="Acyl-CoA N-acyltransferases (Nat)"/>
    <property type="match status" value="1"/>
</dbReference>
<accession>A0ABP6MZM0</accession>
<dbReference type="Proteomes" id="UP001500320">
    <property type="component" value="Unassembled WGS sequence"/>
</dbReference>
<sequence>MHNARVEKIEFPATASLGPASPGPVSSAAAEPALPGPASPGASVPPATPAEPLIRPAEPGDADVLHRFIVELAEAERFPGEVTARPRDVAGALFGPRPVAEAVIAEAGGLPAGFALFYPTYSTIVGRPGIHLEDLYVRPEHRGGGLGRRLLGHLARLAVERGCGRLEWWVLRTNDPALRFYRRLHARGLDEIEVMRLDGEALRGLAAATDASGGCGP</sequence>
<dbReference type="Pfam" id="PF00583">
    <property type="entry name" value="Acetyltransf_1"/>
    <property type="match status" value="1"/>
</dbReference>
<dbReference type="EMBL" id="BAAAUT010000015">
    <property type="protein sequence ID" value="GAA3131571.1"/>
    <property type="molecule type" value="Genomic_DNA"/>
</dbReference>
<protein>
    <recommendedName>
        <fullName evidence="4">N-acetyltransferase domain-containing protein</fullName>
    </recommendedName>
</protein>
<dbReference type="PANTHER" id="PTHR10545">
    <property type="entry name" value="DIAMINE N-ACETYLTRANSFERASE"/>
    <property type="match status" value="1"/>
</dbReference>
<organism evidence="5 6">
    <name type="scientific">Planomonospora alba</name>
    <dbReference type="NCBI Taxonomy" id="161354"/>
    <lineage>
        <taxon>Bacteria</taxon>
        <taxon>Bacillati</taxon>
        <taxon>Actinomycetota</taxon>
        <taxon>Actinomycetes</taxon>
        <taxon>Streptosporangiales</taxon>
        <taxon>Streptosporangiaceae</taxon>
        <taxon>Planomonospora</taxon>
    </lineage>
</organism>
<name>A0ABP6MZM0_9ACTN</name>
<dbReference type="PANTHER" id="PTHR10545:SF29">
    <property type="entry name" value="GH14572P-RELATED"/>
    <property type="match status" value="1"/>
</dbReference>
<keyword evidence="6" id="KW-1185">Reference proteome</keyword>
<keyword evidence="2" id="KW-0012">Acyltransferase</keyword>
<dbReference type="PROSITE" id="PS51186">
    <property type="entry name" value="GNAT"/>
    <property type="match status" value="1"/>
</dbReference>
<feature type="region of interest" description="Disordered" evidence="3">
    <location>
        <begin position="1"/>
        <end position="57"/>
    </location>
</feature>
<feature type="domain" description="N-acetyltransferase" evidence="4">
    <location>
        <begin position="52"/>
        <end position="209"/>
    </location>
</feature>
<keyword evidence="1" id="KW-0808">Transferase</keyword>
<evidence type="ECO:0000259" key="4">
    <source>
        <dbReference type="PROSITE" id="PS51186"/>
    </source>
</evidence>
<comment type="caution">
    <text evidence="5">The sequence shown here is derived from an EMBL/GenBank/DDBJ whole genome shotgun (WGS) entry which is preliminary data.</text>
</comment>
<evidence type="ECO:0000313" key="6">
    <source>
        <dbReference type="Proteomes" id="UP001500320"/>
    </source>
</evidence>